<evidence type="ECO:0000256" key="10">
    <source>
        <dbReference type="ARBA" id="ARBA00023212"/>
    </source>
</evidence>
<evidence type="ECO:0000256" key="11">
    <source>
        <dbReference type="SAM" id="MobiDB-lite"/>
    </source>
</evidence>
<dbReference type="PANTHER" id="PTHR43289:SF6">
    <property type="entry name" value="SERINE_THREONINE-PROTEIN KINASE NEKL-3"/>
    <property type="match status" value="1"/>
</dbReference>
<dbReference type="SUPFAM" id="SSF56112">
    <property type="entry name" value="Protein kinase-like (PK-like)"/>
    <property type="match status" value="1"/>
</dbReference>
<keyword evidence="5 13" id="KW-0723">Serine/threonine-protein kinase</keyword>
<dbReference type="GO" id="GO:0004674">
    <property type="term" value="F:protein serine/threonine kinase activity"/>
    <property type="evidence" value="ECO:0007669"/>
    <property type="project" value="UniProtKB-KW"/>
</dbReference>
<dbReference type="InterPro" id="IPR011009">
    <property type="entry name" value="Kinase-like_dom_sf"/>
</dbReference>
<dbReference type="RefSeq" id="WP_142036213.1">
    <property type="nucleotide sequence ID" value="NZ_JBHTGS010000001.1"/>
</dbReference>
<dbReference type="Pfam" id="PF07714">
    <property type="entry name" value="PK_Tyr_Ser-Thr"/>
    <property type="match status" value="1"/>
</dbReference>
<keyword evidence="10" id="KW-0206">Cytoskeleton</keyword>
<reference evidence="13 14" key="1">
    <citation type="submission" date="2019-06" db="EMBL/GenBank/DDBJ databases">
        <title>Sequencing the genomes of 1000 actinobacteria strains.</title>
        <authorList>
            <person name="Klenk H.-P."/>
        </authorList>
    </citation>
    <scope>NUCLEOTIDE SEQUENCE [LARGE SCALE GENOMIC DNA]</scope>
    <source>
        <strain evidence="13 14">DSM 45928</strain>
    </source>
</reference>
<dbReference type="InterPro" id="IPR001245">
    <property type="entry name" value="Ser-Thr/Tyr_kinase_cat_dom"/>
</dbReference>
<sequence>MRTVSTAGAVHLGDLLHRDQTAEVYSGRLADSRTSVVVTLARSRADGSRREVFLDWGARLTRLSAHPHIAPVTSVGLTENGRPYIAVAAERSTLADVLTESGAPPAGQVRALGVALADTLAEIHSTGLIHGALQPATVLSGPGRKLLVAGFDATAPALAHCLPPGAYTPPEHLEAALAGSVHASPAGDVYALATLLYGALGGRLPWLAGQRSDAADPVLRAAPVPHIPGVSTALTDTLAQAMHTDPRHRPDAERLRDQLASLDIARPLAPGVRPTTVSPALRPRSGPRPTNLTGGAVVEVRPPRRKRATLRIPRPLKVAATVLLAFMSVAGAGFATFAATHANAEPSCPSTDELTEEVRQTYSDATVTDRLCGDEGYVAVMTESPAGSPESPSSLVLHDAGDGWQIVTVCDDEVPAELRDWLSCP</sequence>
<dbReference type="InParanoid" id="A0A543AT73"/>
<keyword evidence="8 13" id="KW-0418">Kinase</keyword>
<dbReference type="GO" id="GO:0005524">
    <property type="term" value="F:ATP binding"/>
    <property type="evidence" value="ECO:0007669"/>
    <property type="project" value="UniProtKB-KW"/>
</dbReference>
<dbReference type="OrthoDB" id="5181506at2"/>
<dbReference type="Proteomes" id="UP000317043">
    <property type="component" value="Unassembled WGS sequence"/>
</dbReference>
<keyword evidence="6" id="KW-0808">Transferase</keyword>
<evidence type="ECO:0000313" key="13">
    <source>
        <dbReference type="EMBL" id="TQL75789.1"/>
    </source>
</evidence>
<keyword evidence="10" id="KW-0963">Cytoplasm</keyword>
<dbReference type="SMART" id="SM00220">
    <property type="entry name" value="S_TKc"/>
    <property type="match status" value="1"/>
</dbReference>
<evidence type="ECO:0000256" key="2">
    <source>
        <dbReference type="ARBA" id="ARBA00004647"/>
    </source>
</evidence>
<dbReference type="PANTHER" id="PTHR43289">
    <property type="entry name" value="MITOGEN-ACTIVATED PROTEIN KINASE KINASE KINASE 20-RELATED"/>
    <property type="match status" value="1"/>
</dbReference>
<evidence type="ECO:0000256" key="7">
    <source>
        <dbReference type="ARBA" id="ARBA00022741"/>
    </source>
</evidence>
<dbReference type="EC" id="2.7.11.1" evidence="4"/>
<keyword evidence="9" id="KW-0067">ATP-binding</keyword>
<dbReference type="Gene3D" id="1.10.510.10">
    <property type="entry name" value="Transferase(Phosphotransferase) domain 1"/>
    <property type="match status" value="1"/>
</dbReference>
<dbReference type="InterPro" id="IPR000719">
    <property type="entry name" value="Prot_kinase_dom"/>
</dbReference>
<keyword evidence="14" id="KW-1185">Reference proteome</keyword>
<comment type="similarity">
    <text evidence="3">Belongs to the protein kinase superfamily. NEK Ser/Thr protein kinase family. NIMA subfamily.</text>
</comment>
<dbReference type="AlphaFoldDB" id="A0A543AT73"/>
<comment type="caution">
    <text evidence="13">The sequence shown here is derived from an EMBL/GenBank/DDBJ whole genome shotgun (WGS) entry which is preliminary data.</text>
</comment>
<keyword evidence="7" id="KW-0547">Nucleotide-binding</keyword>
<dbReference type="GO" id="GO:0005813">
    <property type="term" value="C:centrosome"/>
    <property type="evidence" value="ECO:0007669"/>
    <property type="project" value="UniProtKB-SubCell"/>
</dbReference>
<evidence type="ECO:0000313" key="14">
    <source>
        <dbReference type="Proteomes" id="UP000317043"/>
    </source>
</evidence>
<name>A0A543AT73_9ACTN</name>
<dbReference type="EMBL" id="VFOW01000001">
    <property type="protein sequence ID" value="TQL75789.1"/>
    <property type="molecule type" value="Genomic_DNA"/>
</dbReference>
<proteinExistence type="inferred from homology"/>
<evidence type="ECO:0000256" key="8">
    <source>
        <dbReference type="ARBA" id="ARBA00022777"/>
    </source>
</evidence>
<evidence type="ECO:0000256" key="1">
    <source>
        <dbReference type="ARBA" id="ARBA00004300"/>
    </source>
</evidence>
<evidence type="ECO:0000256" key="5">
    <source>
        <dbReference type="ARBA" id="ARBA00022527"/>
    </source>
</evidence>
<evidence type="ECO:0000256" key="3">
    <source>
        <dbReference type="ARBA" id="ARBA00010886"/>
    </source>
</evidence>
<comment type="subcellular location">
    <subcellularLocation>
        <location evidence="1">Cytoplasm</location>
        <location evidence="1">Cytoskeleton</location>
        <location evidence="1">Microtubule organizing center</location>
        <location evidence="1">Centrosome</location>
    </subcellularLocation>
    <subcellularLocation>
        <location evidence="2">Cytoplasm</location>
        <location evidence="2">Cytoskeleton</location>
        <location evidence="2">Spindle pole</location>
    </subcellularLocation>
</comment>
<feature type="region of interest" description="Disordered" evidence="11">
    <location>
        <begin position="271"/>
        <end position="295"/>
    </location>
</feature>
<accession>A0A543AT73</accession>
<dbReference type="PROSITE" id="PS50011">
    <property type="entry name" value="PROTEIN_KINASE_DOM"/>
    <property type="match status" value="1"/>
</dbReference>
<gene>
    <name evidence="13" type="ORF">FB566_1304</name>
</gene>
<evidence type="ECO:0000256" key="9">
    <source>
        <dbReference type="ARBA" id="ARBA00022840"/>
    </source>
</evidence>
<protein>
    <recommendedName>
        <fullName evidence="4">non-specific serine/threonine protein kinase</fullName>
        <ecNumber evidence="4">2.7.11.1</ecNumber>
    </recommendedName>
</protein>
<organism evidence="13 14">
    <name type="scientific">Stackebrandtia endophytica</name>
    <dbReference type="NCBI Taxonomy" id="1496996"/>
    <lineage>
        <taxon>Bacteria</taxon>
        <taxon>Bacillati</taxon>
        <taxon>Actinomycetota</taxon>
        <taxon>Actinomycetes</taxon>
        <taxon>Glycomycetales</taxon>
        <taxon>Glycomycetaceae</taxon>
        <taxon>Stackebrandtia</taxon>
    </lineage>
</organism>
<evidence type="ECO:0000259" key="12">
    <source>
        <dbReference type="PROSITE" id="PS50011"/>
    </source>
</evidence>
<dbReference type="GO" id="GO:0000922">
    <property type="term" value="C:spindle pole"/>
    <property type="evidence" value="ECO:0007669"/>
    <property type="project" value="UniProtKB-SubCell"/>
</dbReference>
<evidence type="ECO:0000256" key="4">
    <source>
        <dbReference type="ARBA" id="ARBA00012513"/>
    </source>
</evidence>
<feature type="domain" description="Protein kinase" evidence="12">
    <location>
        <begin position="10"/>
        <end position="262"/>
    </location>
</feature>
<evidence type="ECO:0000256" key="6">
    <source>
        <dbReference type="ARBA" id="ARBA00022679"/>
    </source>
</evidence>